<dbReference type="Gene3D" id="3.40.50.2000">
    <property type="entry name" value="Glycogen Phosphorylase B"/>
    <property type="match status" value="1"/>
</dbReference>
<keyword evidence="2" id="KW-1185">Reference proteome</keyword>
<dbReference type="KEGG" id="dcb:C3Y92_11835"/>
<evidence type="ECO:0000313" key="1">
    <source>
        <dbReference type="EMBL" id="QAZ67872.1"/>
    </source>
</evidence>
<dbReference type="RefSeq" id="WP_129352848.1">
    <property type="nucleotide sequence ID" value="NZ_CP026538.1"/>
</dbReference>
<reference evidence="1 2" key="1">
    <citation type="submission" date="2018-02" db="EMBL/GenBank/DDBJ databases">
        <title>Genome sequence of Desulfovibrio carbinolicus DSM 3852.</title>
        <authorList>
            <person name="Wilbanks E."/>
            <person name="Skennerton C.T."/>
            <person name="Orphan V.J."/>
        </authorList>
    </citation>
    <scope>NUCLEOTIDE SEQUENCE [LARGE SCALE GENOMIC DNA]</scope>
    <source>
        <strain evidence="1 2">DSM 3852</strain>
    </source>
</reference>
<dbReference type="GO" id="GO:0016740">
    <property type="term" value="F:transferase activity"/>
    <property type="evidence" value="ECO:0007669"/>
    <property type="project" value="UniProtKB-KW"/>
</dbReference>
<dbReference type="OrthoDB" id="7593532at2"/>
<protein>
    <submittedName>
        <fullName evidence="1">Glycosyl transferase family 1</fullName>
    </submittedName>
</protein>
<gene>
    <name evidence="1" type="ORF">C3Y92_11835</name>
</gene>
<dbReference type="Proteomes" id="UP000293296">
    <property type="component" value="Chromosome"/>
</dbReference>
<sequence length="345" mass="36304">MPSSPLVIAYYGFDDPFAACARLRVYEPARCLGPAVRLLPGVAAQGAGHVVSPAVVESADLILIQRFFPGPATASLLEAAFASGKPVVYDTDDDFEATPPDHAFFPHLAPLLPFVRDTIARAACVTVSTPALAAVYAGRARQVRVLPNFLPDALWSLAAPPTRPVAAIGFAGTPSHAADLARLAPALGELARQPDFTGRFVCFGCPTPPGFPTGATAIPFAADYAAYAARLPRLGLSIGLAPLADTPFNRVKSAVKWQEYTAAGAVSVCADLPPYHEVVEDGRTGLLVGPDPRDWVQAVARLAGDAGLRRRMALQARETLDHGHLLSAQAAVYGELWRDIAQGGP</sequence>
<dbReference type="SUPFAM" id="SSF53756">
    <property type="entry name" value="UDP-Glycosyltransferase/glycogen phosphorylase"/>
    <property type="match status" value="1"/>
</dbReference>
<dbReference type="AlphaFoldDB" id="A0A4V0YQY0"/>
<name>A0A4V0YQY0_9BACT</name>
<keyword evidence="1" id="KW-0808">Transferase</keyword>
<organism evidence="1 2">
    <name type="scientific">Solidesulfovibrio carbinolicus</name>
    <dbReference type="NCBI Taxonomy" id="296842"/>
    <lineage>
        <taxon>Bacteria</taxon>
        <taxon>Pseudomonadati</taxon>
        <taxon>Thermodesulfobacteriota</taxon>
        <taxon>Desulfovibrionia</taxon>
        <taxon>Desulfovibrionales</taxon>
        <taxon>Desulfovibrionaceae</taxon>
        <taxon>Solidesulfovibrio</taxon>
    </lineage>
</organism>
<proteinExistence type="predicted"/>
<accession>A0A4V0YQY0</accession>
<evidence type="ECO:0000313" key="2">
    <source>
        <dbReference type="Proteomes" id="UP000293296"/>
    </source>
</evidence>
<dbReference type="EMBL" id="CP026538">
    <property type="protein sequence ID" value="QAZ67872.1"/>
    <property type="molecule type" value="Genomic_DNA"/>
</dbReference>